<evidence type="ECO:0000259" key="2">
    <source>
        <dbReference type="PROSITE" id="PS50011"/>
    </source>
</evidence>
<accession>A0ABP0UEB8</accession>
<sequence length="907" mass="103034">MGNSYGLKGKLVDLSQGPPKRKSDVVQIPAVVETPLVPAENAPSSSGWHRKVVLLLNLMMSFLCTIFSWAFPRYMLKFDFSLLLKNLFGCVLTIFLDPYNHDSLLSSQSIRSRRFSSDLNSQAAASQPRPLATRKYLVHDLNPNYNSDNPNLTIIFFHGIAFGTNDEWKKTWTTLPTNNREESICWPEKWLPNDLNDNVRILSLSYDFNIVASVHNDVTEIGKNLIQSLVTNSSYQSLWDGPVALVAYSFGGLVLKSLVIEAHKHVHQRRRNDLDAEVHKCCKTFLNNVKGVIFYSVPHAGGTQHLLNYFIWQHQQINTLSKYATHKNGESVNPQMAHLSKDFKNAIREDLNIYAFCEGLPVNKEWGFLLRQPNFSFEVPQELPNIIEGVPSQALELATNSTMDLEILFSPFQDLELVANSLMHLQILISTHSENRVTINELQCQYLLEKFCDTLTGAKACIQDASLQDVQESHDILKSFAQLAKEAEKLVHDCCDRELIQAAMIFANAKEHFASLIFKLRLHMELLQSILKEGGTKEFLTKLQDRKQIDDVKDEEFHFIDEKAMEDRQRLLSRLTEVGSSDSKNLIKRLEISSNRAILLHENATIVIEAWKAERENIHGVPNGQIGRGASATVRKVTWLGNDFAEKCFHGGENEAMRKEASLLAGLSHPNILPLFCCVTRARSCSLVMELMDKDLLQLMEELVNNESQDPPFKLLEAVDIMLQVAEGMNYLHQNKVVHRDLKSKNILVKHNECDRHVYAKVADFGLSKVKELSCTYSNRTMESGTTRWMAPELFGDSEDHSVGPSSSTESNLTLNYHFKVDVYSFGMVCYEILTGCVPFFNITKMTDLRKRIKNGLRPELPEQCPKQLSNLIQSCYHLDPEARPLFPDICVKLRHIMFSLMVNSTL</sequence>
<dbReference type="Pfam" id="PF07714">
    <property type="entry name" value="PK_Tyr_Ser-Thr"/>
    <property type="match status" value="1"/>
</dbReference>
<gene>
    <name evidence="3" type="ORF">CSSPTR1EN2_LOCUS14806</name>
</gene>
<evidence type="ECO:0000256" key="1">
    <source>
        <dbReference type="SAM" id="Phobius"/>
    </source>
</evidence>
<dbReference type="Gene3D" id="3.40.50.1820">
    <property type="entry name" value="alpha/beta hydrolase"/>
    <property type="match status" value="1"/>
</dbReference>
<feature type="domain" description="Protein kinase" evidence="2">
    <location>
        <begin position="620"/>
        <end position="899"/>
    </location>
</feature>
<dbReference type="InterPro" id="IPR001245">
    <property type="entry name" value="Ser-Thr/Tyr_kinase_cat_dom"/>
</dbReference>
<reference evidence="3" key="1">
    <citation type="submission" date="2024-02" db="EMBL/GenBank/DDBJ databases">
        <authorList>
            <consortium name="ELIXIR-Norway"/>
            <consortium name="Elixir Norway"/>
        </authorList>
    </citation>
    <scope>NUCLEOTIDE SEQUENCE</scope>
</reference>
<evidence type="ECO:0000313" key="3">
    <source>
        <dbReference type="EMBL" id="CAK9219737.1"/>
    </source>
</evidence>
<proteinExistence type="predicted"/>
<keyword evidence="4" id="KW-1185">Reference proteome</keyword>
<dbReference type="EMBL" id="OZ019895">
    <property type="protein sequence ID" value="CAK9219737.1"/>
    <property type="molecule type" value="Genomic_DNA"/>
</dbReference>
<keyword evidence="1" id="KW-0472">Membrane</keyword>
<name>A0ABP0UEB8_9BRYO</name>
<dbReference type="PANTHER" id="PTHR44329:SF260">
    <property type="entry name" value="PROTEIN KINASE DOMAIN-CONTAINING PROTEIN"/>
    <property type="match status" value="1"/>
</dbReference>
<dbReference type="InterPro" id="IPR008271">
    <property type="entry name" value="Ser/Thr_kinase_AS"/>
</dbReference>
<dbReference type="PROSITE" id="PS50011">
    <property type="entry name" value="PROTEIN_KINASE_DOM"/>
    <property type="match status" value="1"/>
</dbReference>
<dbReference type="Proteomes" id="UP001497512">
    <property type="component" value="Chromosome 3"/>
</dbReference>
<protein>
    <recommendedName>
        <fullName evidence="2">Protein kinase domain-containing protein</fullName>
    </recommendedName>
</protein>
<dbReference type="InterPro" id="IPR029058">
    <property type="entry name" value="AB_hydrolase_fold"/>
</dbReference>
<organism evidence="3 4">
    <name type="scientific">Sphagnum troendelagicum</name>
    <dbReference type="NCBI Taxonomy" id="128251"/>
    <lineage>
        <taxon>Eukaryota</taxon>
        <taxon>Viridiplantae</taxon>
        <taxon>Streptophyta</taxon>
        <taxon>Embryophyta</taxon>
        <taxon>Bryophyta</taxon>
        <taxon>Sphagnophytina</taxon>
        <taxon>Sphagnopsida</taxon>
        <taxon>Sphagnales</taxon>
        <taxon>Sphagnaceae</taxon>
        <taxon>Sphagnum</taxon>
    </lineage>
</organism>
<dbReference type="SUPFAM" id="SSF56112">
    <property type="entry name" value="Protein kinase-like (PK-like)"/>
    <property type="match status" value="1"/>
</dbReference>
<feature type="transmembrane region" description="Helical" evidence="1">
    <location>
        <begin position="52"/>
        <end position="71"/>
    </location>
</feature>
<dbReference type="CDD" id="cd13999">
    <property type="entry name" value="STKc_MAP3K-like"/>
    <property type="match status" value="1"/>
</dbReference>
<dbReference type="InterPro" id="IPR011009">
    <property type="entry name" value="Kinase-like_dom_sf"/>
</dbReference>
<evidence type="ECO:0000313" key="4">
    <source>
        <dbReference type="Proteomes" id="UP001497512"/>
    </source>
</evidence>
<dbReference type="InterPro" id="IPR000719">
    <property type="entry name" value="Prot_kinase_dom"/>
</dbReference>
<dbReference type="InterPro" id="IPR051681">
    <property type="entry name" value="Ser/Thr_Kinases-Pseudokinases"/>
</dbReference>
<keyword evidence="1" id="KW-1133">Transmembrane helix</keyword>
<dbReference type="Gene3D" id="1.10.510.10">
    <property type="entry name" value="Transferase(Phosphotransferase) domain 1"/>
    <property type="match status" value="1"/>
</dbReference>
<dbReference type="SMART" id="SM00220">
    <property type="entry name" value="S_TKc"/>
    <property type="match status" value="1"/>
</dbReference>
<dbReference type="PROSITE" id="PS00108">
    <property type="entry name" value="PROTEIN_KINASE_ST"/>
    <property type="match status" value="1"/>
</dbReference>
<keyword evidence="1" id="KW-0812">Transmembrane</keyword>
<dbReference type="PANTHER" id="PTHR44329">
    <property type="entry name" value="SERINE/THREONINE-PROTEIN KINASE TNNI3K-RELATED"/>
    <property type="match status" value="1"/>
</dbReference>
<dbReference type="SUPFAM" id="SSF53474">
    <property type="entry name" value="alpha/beta-Hydrolases"/>
    <property type="match status" value="1"/>
</dbReference>